<dbReference type="OrthoDB" id="10261361at2759"/>
<gene>
    <name evidence="1" type="ORF">THASP1DRAFT_31162</name>
</gene>
<accession>A0A4P9XNN4</accession>
<proteinExistence type="predicted"/>
<reference evidence="2" key="1">
    <citation type="journal article" date="2018" name="Nat. Microbiol.">
        <title>Leveraging single-cell genomics to expand the fungal tree of life.</title>
        <authorList>
            <person name="Ahrendt S.R."/>
            <person name="Quandt C.A."/>
            <person name="Ciobanu D."/>
            <person name="Clum A."/>
            <person name="Salamov A."/>
            <person name="Andreopoulos B."/>
            <person name="Cheng J.F."/>
            <person name="Woyke T."/>
            <person name="Pelin A."/>
            <person name="Henrissat B."/>
            <person name="Reynolds N.K."/>
            <person name="Benny G.L."/>
            <person name="Smith M.E."/>
            <person name="James T.Y."/>
            <person name="Grigoriev I.V."/>
        </authorList>
    </citation>
    <scope>NUCLEOTIDE SEQUENCE [LARGE SCALE GENOMIC DNA]</scope>
    <source>
        <strain evidence="2">RSA 1356</strain>
    </source>
</reference>
<dbReference type="AlphaFoldDB" id="A0A4P9XNN4"/>
<feature type="non-terminal residue" evidence="1">
    <location>
        <position position="1"/>
    </location>
</feature>
<organism evidence="1 2">
    <name type="scientific">Thamnocephalis sphaerospora</name>
    <dbReference type="NCBI Taxonomy" id="78915"/>
    <lineage>
        <taxon>Eukaryota</taxon>
        <taxon>Fungi</taxon>
        <taxon>Fungi incertae sedis</taxon>
        <taxon>Zoopagomycota</taxon>
        <taxon>Zoopagomycotina</taxon>
        <taxon>Zoopagomycetes</taxon>
        <taxon>Zoopagales</taxon>
        <taxon>Sigmoideomycetaceae</taxon>
        <taxon>Thamnocephalis</taxon>
    </lineage>
</organism>
<sequence length="483" mass="54698">FNGRVAERHLENLKIVRHVGLREYKATLEDMSENMHRLWRIIMEDLSATDIYHEPNFTCKLESYFGKAIVVPFPFCVVIMYDEDPNVTAQLRTEDELEAFVAENRRPEILEARENRIKLRALEGHIVTVPGRLINSSSSKVAERTYKGKLSIERTSYAAWGSHRVGPGFHVTVSIKSTAQDTEAQESSAARRRRTTAAVTGLAPSARVLGHSDLGIGSDFRLSSRLSDFFEANETAILIGLADTKRCLQEYRDYYLDMLDQKDGTLSYAFFSDVYCDSEVSEAQLKALLDKERHQHVRRIPHDHAGDIRCLYARLQCVYASEVHMWWYIFWDDLYRRNWQVIQQFRKRESHFSPYSPESICYRPMPRDELERFIAGTEKGGYRYGKGIARFLHAGVLNRLYARLDALVKPIEAETVAMTAPFANAESGHVVAMPPSSSFLGAAMYATSGVPPAGMPAHAGAGNGAAVDDLRFPEPSHDGNSYW</sequence>
<evidence type="ECO:0000313" key="1">
    <source>
        <dbReference type="EMBL" id="RKP07021.1"/>
    </source>
</evidence>
<keyword evidence="2" id="KW-1185">Reference proteome</keyword>
<dbReference type="EMBL" id="KZ992778">
    <property type="protein sequence ID" value="RKP07021.1"/>
    <property type="molecule type" value="Genomic_DNA"/>
</dbReference>
<dbReference type="STRING" id="78915.A0A4P9XNN4"/>
<evidence type="ECO:0000313" key="2">
    <source>
        <dbReference type="Proteomes" id="UP000271241"/>
    </source>
</evidence>
<protein>
    <submittedName>
        <fullName evidence="1">Uncharacterized protein</fullName>
    </submittedName>
</protein>
<name>A0A4P9XNN4_9FUNG</name>
<dbReference type="Proteomes" id="UP000271241">
    <property type="component" value="Unassembled WGS sequence"/>
</dbReference>